<reference evidence="3" key="1">
    <citation type="submission" date="2020-04" db="EMBL/GenBank/DDBJ databases">
        <authorList>
            <person name="Zhang T."/>
        </authorList>
    </citation>
    <scope>NUCLEOTIDE SEQUENCE</scope>
    <source>
        <strain evidence="3">HKST-UBA09</strain>
    </source>
</reference>
<evidence type="ECO:0000256" key="1">
    <source>
        <dbReference type="ARBA" id="ARBA00022801"/>
    </source>
</evidence>
<dbReference type="Gene3D" id="3.90.79.10">
    <property type="entry name" value="Nucleoside Triphosphate Pyrophosphohydrolase"/>
    <property type="match status" value="1"/>
</dbReference>
<sequence>MHYHQDEMLDLVNEQDEIIGVIKRSEANTSHILRFVVVNVIDYSNKILVGLKHNRKKENIWSIVGSGHIRSGEEPHEGAKRELYEESEIQAETLVFFYRKFVVDQRGKGFVYFYNLHIDSKNIELPKNNEEFCKYKWIDMEITEDLSNTAKRSIEILSSS</sequence>
<evidence type="ECO:0000313" key="4">
    <source>
        <dbReference type="Proteomes" id="UP000714915"/>
    </source>
</evidence>
<dbReference type="PANTHER" id="PTHR21340">
    <property type="entry name" value="DIADENOSINE 5,5-P1,P4-TETRAPHOSPHATE PYROPHOSPHOHYDROLASE MUTT"/>
    <property type="match status" value="1"/>
</dbReference>
<dbReference type="GO" id="GO:0006167">
    <property type="term" value="P:AMP biosynthetic process"/>
    <property type="evidence" value="ECO:0007669"/>
    <property type="project" value="TreeGrafter"/>
</dbReference>
<dbReference type="Pfam" id="PF00293">
    <property type="entry name" value="NUDIX"/>
    <property type="match status" value="1"/>
</dbReference>
<feature type="domain" description="Nudix hydrolase" evidence="2">
    <location>
        <begin position="2"/>
        <end position="160"/>
    </location>
</feature>
<organism evidence="3 4">
    <name type="scientific">Candidatus Dojkabacteria bacterium</name>
    <dbReference type="NCBI Taxonomy" id="2099670"/>
    <lineage>
        <taxon>Bacteria</taxon>
        <taxon>Candidatus Dojkabacteria</taxon>
    </lineage>
</organism>
<reference evidence="3" key="2">
    <citation type="journal article" date="2021" name="Microbiome">
        <title>Successional dynamics and alternative stable states in a saline activated sludge microbial community over 9 years.</title>
        <authorList>
            <person name="Wang Y."/>
            <person name="Ye J."/>
            <person name="Ju F."/>
            <person name="Liu L."/>
            <person name="Boyd J.A."/>
            <person name="Deng Y."/>
            <person name="Parks D.H."/>
            <person name="Jiang X."/>
            <person name="Yin X."/>
            <person name="Woodcroft B.J."/>
            <person name="Tyson G.W."/>
            <person name="Hugenholtz P."/>
            <person name="Polz M.F."/>
            <person name="Zhang T."/>
        </authorList>
    </citation>
    <scope>NUCLEOTIDE SEQUENCE</scope>
    <source>
        <strain evidence="3">HKST-UBA09</strain>
    </source>
</reference>
<dbReference type="InterPro" id="IPR000086">
    <property type="entry name" value="NUDIX_hydrolase_dom"/>
</dbReference>
<dbReference type="InterPro" id="IPR015797">
    <property type="entry name" value="NUDIX_hydrolase-like_dom_sf"/>
</dbReference>
<evidence type="ECO:0000259" key="2">
    <source>
        <dbReference type="PROSITE" id="PS51462"/>
    </source>
</evidence>
<dbReference type="InterPro" id="IPR051325">
    <property type="entry name" value="Nudix_hydrolase_domain"/>
</dbReference>
<proteinExistence type="predicted"/>
<evidence type="ECO:0000313" key="3">
    <source>
        <dbReference type="EMBL" id="MCA9386689.1"/>
    </source>
</evidence>
<dbReference type="PANTHER" id="PTHR21340:SF0">
    <property type="entry name" value="BIS(5'-NUCLEOSYL)-TETRAPHOSPHATASE [ASYMMETRICAL]"/>
    <property type="match status" value="1"/>
</dbReference>
<accession>A0A955L9R2</accession>
<comment type="caution">
    <text evidence="3">The sequence shown here is derived from an EMBL/GenBank/DDBJ whole genome shotgun (WGS) entry which is preliminary data.</text>
</comment>
<gene>
    <name evidence="3" type="ORF">KC669_01500</name>
</gene>
<dbReference type="EMBL" id="JAGQLF010000011">
    <property type="protein sequence ID" value="MCA9386689.1"/>
    <property type="molecule type" value="Genomic_DNA"/>
</dbReference>
<dbReference type="Proteomes" id="UP000714915">
    <property type="component" value="Unassembled WGS sequence"/>
</dbReference>
<keyword evidence="1 3" id="KW-0378">Hydrolase</keyword>
<dbReference type="SUPFAM" id="SSF55811">
    <property type="entry name" value="Nudix"/>
    <property type="match status" value="1"/>
</dbReference>
<dbReference type="AlphaFoldDB" id="A0A955L9R2"/>
<dbReference type="PROSITE" id="PS51462">
    <property type="entry name" value="NUDIX"/>
    <property type="match status" value="1"/>
</dbReference>
<name>A0A955L9R2_9BACT</name>
<dbReference type="GO" id="GO:0006754">
    <property type="term" value="P:ATP biosynthetic process"/>
    <property type="evidence" value="ECO:0007669"/>
    <property type="project" value="TreeGrafter"/>
</dbReference>
<protein>
    <submittedName>
        <fullName evidence="3">NUDIX hydrolase</fullName>
    </submittedName>
</protein>
<dbReference type="GO" id="GO:0004081">
    <property type="term" value="F:bis(5'-nucleosyl)-tetraphosphatase (asymmetrical) activity"/>
    <property type="evidence" value="ECO:0007669"/>
    <property type="project" value="TreeGrafter"/>
</dbReference>